<dbReference type="GO" id="GO:0030514">
    <property type="term" value="P:negative regulation of BMP signaling pathway"/>
    <property type="evidence" value="ECO:0007669"/>
    <property type="project" value="TreeGrafter"/>
</dbReference>
<dbReference type="PROSITE" id="PS50954">
    <property type="entry name" value="LEM"/>
    <property type="match status" value="1"/>
</dbReference>
<evidence type="ECO:0000256" key="7">
    <source>
        <dbReference type="SAM" id="MobiDB-lite"/>
    </source>
</evidence>
<dbReference type="PANTHER" id="PTHR13428">
    <property type="entry name" value="INNER NUCLEAR MEMBRANE PROTEIN MAN1 LEM DOMAIN CONTAINING PROTEIN"/>
    <property type="match status" value="1"/>
</dbReference>
<gene>
    <name evidence="10" type="ORF">LSH36_497g01003</name>
</gene>
<dbReference type="InterPro" id="IPR052277">
    <property type="entry name" value="INM_ESCRT-Associated"/>
</dbReference>
<dbReference type="AlphaFoldDB" id="A0AAD9J8J0"/>
<accession>A0AAD9J8J0</accession>
<keyword evidence="3 8" id="KW-0812">Transmembrane</keyword>
<feature type="transmembrane region" description="Helical" evidence="8">
    <location>
        <begin position="329"/>
        <end position="349"/>
    </location>
</feature>
<keyword evidence="5 8" id="KW-0472">Membrane</keyword>
<evidence type="ECO:0000313" key="11">
    <source>
        <dbReference type="Proteomes" id="UP001208570"/>
    </source>
</evidence>
<dbReference type="InterPro" id="IPR041885">
    <property type="entry name" value="MAN1_winged_helix_dom"/>
</dbReference>
<dbReference type="PANTHER" id="PTHR13428:SF12">
    <property type="entry name" value="INNER NUCLEAR MEMBRANE PROTEIN MAN1"/>
    <property type="match status" value="1"/>
</dbReference>
<dbReference type="InterPro" id="IPR003887">
    <property type="entry name" value="LEM_dom"/>
</dbReference>
<protein>
    <recommendedName>
        <fullName evidence="9">LEM domain-containing protein</fullName>
    </recommendedName>
</protein>
<evidence type="ECO:0000256" key="2">
    <source>
        <dbReference type="ARBA" id="ARBA00022553"/>
    </source>
</evidence>
<dbReference type="Gene3D" id="1.10.720.40">
    <property type="match status" value="1"/>
</dbReference>
<dbReference type="Proteomes" id="UP001208570">
    <property type="component" value="Unassembled WGS sequence"/>
</dbReference>
<evidence type="ECO:0000256" key="1">
    <source>
        <dbReference type="ARBA" id="ARBA00004473"/>
    </source>
</evidence>
<evidence type="ECO:0000256" key="5">
    <source>
        <dbReference type="ARBA" id="ARBA00023136"/>
    </source>
</evidence>
<keyword evidence="6" id="KW-0539">Nucleus</keyword>
<feature type="domain" description="LEM" evidence="9">
    <location>
        <begin position="1"/>
        <end position="44"/>
    </location>
</feature>
<dbReference type="Gene3D" id="1.10.10.1180">
    <property type="entry name" value="MAN1, winged-helix domain"/>
    <property type="match status" value="1"/>
</dbReference>
<feature type="transmembrane region" description="Helical" evidence="8">
    <location>
        <begin position="676"/>
        <end position="693"/>
    </location>
</feature>
<dbReference type="GO" id="GO:0005637">
    <property type="term" value="C:nuclear inner membrane"/>
    <property type="evidence" value="ECO:0007669"/>
    <property type="project" value="UniProtKB-SubCell"/>
</dbReference>
<evidence type="ECO:0000259" key="9">
    <source>
        <dbReference type="PROSITE" id="PS50954"/>
    </source>
</evidence>
<dbReference type="InterPro" id="IPR011015">
    <property type="entry name" value="LEM/LEM-like_dom_sf"/>
</dbReference>
<reference evidence="10" key="1">
    <citation type="journal article" date="2023" name="Mol. Biol. Evol.">
        <title>Third-Generation Sequencing Reveals the Adaptive Role of the Epigenome in Three Deep-Sea Polychaetes.</title>
        <authorList>
            <person name="Perez M."/>
            <person name="Aroh O."/>
            <person name="Sun Y."/>
            <person name="Lan Y."/>
            <person name="Juniper S.K."/>
            <person name="Young C.R."/>
            <person name="Angers B."/>
            <person name="Qian P.Y."/>
        </authorList>
    </citation>
    <scope>NUCLEOTIDE SEQUENCE</scope>
    <source>
        <strain evidence="10">P08H-3</strain>
    </source>
</reference>
<dbReference type="FunFam" id="1.10.10.1180:FF:000002">
    <property type="entry name" value="LEM domain-containing protein 2"/>
    <property type="match status" value="1"/>
</dbReference>
<feature type="region of interest" description="Disordered" evidence="7">
    <location>
        <begin position="78"/>
        <end position="150"/>
    </location>
</feature>
<evidence type="ECO:0000256" key="3">
    <source>
        <dbReference type="ARBA" id="ARBA00022692"/>
    </source>
</evidence>
<sequence>MAEKLTDDELRKALIELGEVNIPAVTASTRPICLKKLNHLRARQKQSAGVRTAKSASKKLLGFSSDESESDDVVVEHARTRWRGAAPRQSPRRGRSGRKGVAAAGDAKASTSDGSLTRPVLRGRQKSRAEDFGIDATGHGRTGRVDNSSLRRSVGVSRTFNESNNTFRPYSQLDQSKVTDSIGLQVSLADDSQVSDGDFDLDGDIPDGFDSSDSDLDVQQVPNFAVSDDSSANPDRSLPGQSGGVSPSARYGNTKVDPQISVMSYYGNKNPVSRTKSPNSLTRRTTGNFTPAHNHVLMSKNTTSNVVPNYPFRVAYEIPSWKNSVEHHISRFLVILFALFFLVIGIMYWNMRSVSSQDAEIDKSDWMLCNASESSSSKPCFKKDVIKLVSPLITDLGEMLSRRAGQFECGHSNKKSMTVKERDEEQQLLQKAMTLIHKNPQWMIRLLKSDREMAEFGDPVSFLESAAPSLSLWCRLRRALIKVFSILLILVIVALCICAGYALLRWYWRLQEEEARNVYNLVERIIDVLKSHYDDCQDNPDLKPYMAIPHVRDMLIPPKERRKKQAIWDKAVKFLSTNESRVRVEMITIQGEEFAVWRWLQSCPNGSKVWQGQAFGEHLDGGPRKSPTPCLKIRNMFDLDVYNQGRNILRDQASRYVTRTFYGNMEMIGTFTYKMLSWRSVDWITIFYILLWIRRQRRYEVYRTLSHTHTYTH</sequence>
<dbReference type="EMBL" id="JAODUP010000497">
    <property type="protein sequence ID" value="KAK2148444.1"/>
    <property type="molecule type" value="Genomic_DNA"/>
</dbReference>
<organism evidence="10 11">
    <name type="scientific">Paralvinella palmiformis</name>
    <dbReference type="NCBI Taxonomy" id="53620"/>
    <lineage>
        <taxon>Eukaryota</taxon>
        <taxon>Metazoa</taxon>
        <taxon>Spiralia</taxon>
        <taxon>Lophotrochozoa</taxon>
        <taxon>Annelida</taxon>
        <taxon>Polychaeta</taxon>
        <taxon>Sedentaria</taxon>
        <taxon>Canalipalpata</taxon>
        <taxon>Terebellida</taxon>
        <taxon>Terebelliformia</taxon>
        <taxon>Alvinellidae</taxon>
        <taxon>Paralvinella</taxon>
    </lineage>
</organism>
<dbReference type="InterPro" id="IPR018996">
    <property type="entry name" value="Man1/Src1-like_C"/>
</dbReference>
<keyword evidence="4 8" id="KW-1133">Transmembrane helix</keyword>
<comment type="subcellular location">
    <subcellularLocation>
        <location evidence="1">Nucleus inner membrane</location>
        <topology evidence="1">Multi-pass membrane protein</topology>
    </subcellularLocation>
</comment>
<name>A0AAD9J8J0_9ANNE</name>
<evidence type="ECO:0000256" key="6">
    <source>
        <dbReference type="ARBA" id="ARBA00023242"/>
    </source>
</evidence>
<dbReference type="Pfam" id="PF09402">
    <property type="entry name" value="MSC"/>
    <property type="match status" value="1"/>
</dbReference>
<feature type="transmembrane region" description="Helical" evidence="8">
    <location>
        <begin position="479"/>
        <end position="504"/>
    </location>
</feature>
<dbReference type="GO" id="GO:0031490">
    <property type="term" value="F:chromatin DNA binding"/>
    <property type="evidence" value="ECO:0007669"/>
    <property type="project" value="TreeGrafter"/>
</dbReference>
<evidence type="ECO:0000256" key="8">
    <source>
        <dbReference type="SAM" id="Phobius"/>
    </source>
</evidence>
<feature type="region of interest" description="Disordered" evidence="7">
    <location>
        <begin position="193"/>
        <end position="254"/>
    </location>
</feature>
<evidence type="ECO:0000256" key="4">
    <source>
        <dbReference type="ARBA" id="ARBA00022989"/>
    </source>
</evidence>
<keyword evidence="2" id="KW-0597">Phosphoprotein</keyword>
<dbReference type="GO" id="GO:0006998">
    <property type="term" value="P:nuclear envelope organization"/>
    <property type="evidence" value="ECO:0007669"/>
    <property type="project" value="TreeGrafter"/>
</dbReference>
<evidence type="ECO:0000313" key="10">
    <source>
        <dbReference type="EMBL" id="KAK2148444.1"/>
    </source>
</evidence>
<keyword evidence="11" id="KW-1185">Reference proteome</keyword>
<proteinExistence type="predicted"/>
<feature type="compositionally biased region" description="Acidic residues" evidence="7">
    <location>
        <begin position="197"/>
        <end position="216"/>
    </location>
</feature>
<dbReference type="Pfam" id="PF03020">
    <property type="entry name" value="LEM"/>
    <property type="match status" value="1"/>
</dbReference>
<comment type="caution">
    <text evidence="10">The sequence shown here is derived from an EMBL/GenBank/DDBJ whole genome shotgun (WGS) entry which is preliminary data.</text>
</comment>
<dbReference type="SUPFAM" id="SSF63451">
    <property type="entry name" value="LEM domain"/>
    <property type="match status" value="1"/>
</dbReference>
<dbReference type="CDD" id="cd12934">
    <property type="entry name" value="LEM"/>
    <property type="match status" value="1"/>
</dbReference>